<dbReference type="SUPFAM" id="SSF48317">
    <property type="entry name" value="Acid phosphatase/Vanadium-dependent haloperoxidase"/>
    <property type="match status" value="1"/>
</dbReference>
<dbReference type="PANTHER" id="PTHR34599:SF1">
    <property type="entry name" value="PHOSPHATIDIC ACID PHOSPHATASE TYPE 2_HALOPEROXIDASE DOMAIN-CONTAINING PROTEIN"/>
    <property type="match status" value="1"/>
</dbReference>
<comment type="caution">
    <text evidence="3">The sequence shown here is derived from an EMBL/GenBank/DDBJ whole genome shotgun (WGS) entry which is preliminary data.</text>
</comment>
<dbReference type="Pfam" id="PF17897">
    <property type="entry name" value="VCPO_N"/>
    <property type="match status" value="1"/>
</dbReference>
<evidence type="ECO:0000313" key="3">
    <source>
        <dbReference type="EMBL" id="MBO4163415.1"/>
    </source>
</evidence>
<evidence type="ECO:0000256" key="1">
    <source>
        <dbReference type="SAM" id="MobiDB-lite"/>
    </source>
</evidence>
<dbReference type="Proteomes" id="UP000671399">
    <property type="component" value="Unassembled WGS sequence"/>
</dbReference>
<organism evidence="3 4">
    <name type="scientific">Micromonospora antibiotica</name>
    <dbReference type="NCBI Taxonomy" id="2807623"/>
    <lineage>
        <taxon>Bacteria</taxon>
        <taxon>Bacillati</taxon>
        <taxon>Actinomycetota</taxon>
        <taxon>Actinomycetes</taxon>
        <taxon>Micromonosporales</taxon>
        <taxon>Micromonosporaceae</taxon>
        <taxon>Micromonospora</taxon>
    </lineage>
</organism>
<gene>
    <name evidence="3" type="ORF">JQN83_21745</name>
</gene>
<dbReference type="InterPro" id="IPR041067">
    <property type="entry name" value="VCPO_N"/>
</dbReference>
<dbReference type="InterPro" id="IPR052559">
    <property type="entry name" value="V-haloperoxidase"/>
</dbReference>
<keyword evidence="4" id="KW-1185">Reference proteome</keyword>
<feature type="region of interest" description="Disordered" evidence="1">
    <location>
        <begin position="130"/>
        <end position="160"/>
    </location>
</feature>
<evidence type="ECO:0000313" key="4">
    <source>
        <dbReference type="Proteomes" id="UP000671399"/>
    </source>
</evidence>
<proteinExistence type="predicted"/>
<dbReference type="InterPro" id="IPR016119">
    <property type="entry name" value="Br/Cl_peroxidase_C"/>
</dbReference>
<dbReference type="Gene3D" id="1.20.144.10">
    <property type="entry name" value="Phosphatidic acid phosphatase type 2/haloperoxidase"/>
    <property type="match status" value="1"/>
</dbReference>
<sequence>MDPIMYWNEVALEADRVTHTTGDPTEAGARGPLGSSRALAITHLAMHDAFFGIVGGQEPYLGNRLPTPPTGGDVAAAVAGAARTTLSALYPAQRDHFAARHLAAGLVDGKHAAESHDYGRRVAGELLALRRGDPGHGDEGYVPSLAPEHHREDPDSPGQGFYAPFHGARSACFAVGVRHGLDGPPRPGDRAYRRALRQVRGKGIAAHLTGTLPDRFPQRTPTETGIGLFWAYDAAKGLGTPPRLFNQIVRRVARARDNDPAANARLFALVNTAMADGGILCWTEKYRHDLWRPVVGIREHDSALGPTGQGGTELDPDTDIGWLPSGAPNTNNVGQKNRTPNFPAYPSGHATFGAAALQTVRQFYGRGGHGPDDLADGLEFVSDELNGVSVDNTGTVRPRLARRFPGGLWQMIEENGRSRVYLGVHWVFDAFAVDDEDRIDLGPNVGGVRLGLAVADDLAAHGLHAATAAGPAEEPAGS</sequence>
<feature type="domain" description="Vanadium chloroperoxidase N-terminal" evidence="2">
    <location>
        <begin position="4"/>
        <end position="157"/>
    </location>
</feature>
<dbReference type="RefSeq" id="WP_208568982.1">
    <property type="nucleotide sequence ID" value="NZ_JAGFWR010000014.1"/>
</dbReference>
<evidence type="ECO:0000259" key="2">
    <source>
        <dbReference type="Pfam" id="PF17897"/>
    </source>
</evidence>
<accession>A0ABS3VCS3</accession>
<reference evidence="3 4" key="1">
    <citation type="submission" date="2021-03" db="EMBL/GenBank/DDBJ databases">
        <authorList>
            <person name="Lee D.-H."/>
        </authorList>
    </citation>
    <scope>NUCLEOTIDE SEQUENCE [LARGE SCALE GENOMIC DNA]</scope>
    <source>
        <strain evidence="3 4">MMS20-R2-23</strain>
    </source>
</reference>
<dbReference type="CDD" id="cd03398">
    <property type="entry name" value="PAP2_haloperoxidase"/>
    <property type="match status" value="1"/>
</dbReference>
<dbReference type="PANTHER" id="PTHR34599">
    <property type="entry name" value="PEROXIDASE-RELATED"/>
    <property type="match status" value="1"/>
</dbReference>
<dbReference type="EMBL" id="JAGFWR010000014">
    <property type="protein sequence ID" value="MBO4163415.1"/>
    <property type="molecule type" value="Genomic_DNA"/>
</dbReference>
<name>A0ABS3VCS3_9ACTN</name>
<dbReference type="Gene3D" id="1.10.606.10">
    <property type="entry name" value="Vanadium-containing Chloroperoxidase, domain 2"/>
    <property type="match status" value="1"/>
</dbReference>
<feature type="compositionally biased region" description="Basic and acidic residues" evidence="1">
    <location>
        <begin position="130"/>
        <end position="139"/>
    </location>
</feature>
<dbReference type="InterPro" id="IPR036938">
    <property type="entry name" value="PAP2/HPO_sf"/>
</dbReference>
<protein>
    <recommendedName>
        <fullName evidence="2">Vanadium chloroperoxidase N-terminal domain-containing protein</fullName>
    </recommendedName>
</protein>